<protein>
    <submittedName>
        <fullName evidence="7">Desulfoferrodoxin</fullName>
        <ecNumber evidence="7 8">1.15.1.2</ecNumber>
    </submittedName>
    <submittedName>
        <fullName evidence="8">Superoxide reductase</fullName>
    </submittedName>
</protein>
<dbReference type="PANTHER" id="PTHR36541:SF1">
    <property type="entry name" value="SUPEROXIDE REDUCTASE-RELATED"/>
    <property type="match status" value="1"/>
</dbReference>
<dbReference type="KEGG" id="mmad:MMJJ_16880"/>
<keyword evidence="5" id="KW-0408">Iron</keyword>
<keyword evidence="7" id="KW-0560">Oxidoreductase</keyword>
<comment type="similarity">
    <text evidence="1">Belongs to the desulfoferrodoxin family.</text>
</comment>
<dbReference type="Proteomes" id="UP000239462">
    <property type="component" value="Chromosome"/>
</dbReference>
<evidence type="ECO:0000313" key="11">
    <source>
        <dbReference type="Proteomes" id="UP000567099"/>
    </source>
</evidence>
<feature type="domain" description="Desulfoferrodoxin ferrous iron-binding" evidence="6">
    <location>
        <begin position="12"/>
        <end position="111"/>
    </location>
</feature>
<dbReference type="PANTHER" id="PTHR36541">
    <property type="entry name" value="SUPEROXIDE REDUCTASE-RELATED"/>
    <property type="match status" value="1"/>
</dbReference>
<dbReference type="SUPFAM" id="SSF49367">
    <property type="entry name" value="Superoxide reductase-like"/>
    <property type="match status" value="1"/>
</dbReference>
<evidence type="ECO:0000256" key="1">
    <source>
        <dbReference type="ARBA" id="ARBA00005941"/>
    </source>
</evidence>
<dbReference type="RefSeq" id="WP_104838427.1">
    <property type="nucleotide sequence ID" value="NZ_CP026606.1"/>
</dbReference>
<dbReference type="CDD" id="cd03172">
    <property type="entry name" value="SORL_classII"/>
    <property type="match status" value="1"/>
</dbReference>
<dbReference type="InterPro" id="IPR051233">
    <property type="entry name" value="Desulfoferrodoxin_SOR"/>
</dbReference>
<organism evidence="7 10">
    <name type="scientific">Methanococcus maripaludis</name>
    <name type="common">Methanococcus deltae</name>
    <dbReference type="NCBI Taxonomy" id="39152"/>
    <lineage>
        <taxon>Archaea</taxon>
        <taxon>Methanobacteriati</taxon>
        <taxon>Methanobacteriota</taxon>
        <taxon>Methanomada group</taxon>
        <taxon>Methanococci</taxon>
        <taxon>Methanococcales</taxon>
        <taxon>Methanococcaceae</taxon>
        <taxon>Methanococcus</taxon>
    </lineage>
</organism>
<reference evidence="7" key="2">
    <citation type="submission" date="2018-02" db="EMBL/GenBank/DDBJ databases">
        <title>Complete genome sequence of the Methanococcus maripaludis type strain JJ (DSM 2067), a model for selenoprotein synthesis in Archaea.</title>
        <authorList>
            <person name="Poehlein A."/>
            <person name="Heym D."/>
            <person name="Quitzke V."/>
            <person name="Fersch J."/>
            <person name="Daniel R."/>
            <person name="Rother M."/>
        </authorList>
    </citation>
    <scope>NUCLEOTIDE SEQUENCE [LARGE SCALE GENOMIC DNA]</scope>
    <source>
        <strain evidence="7">DSM 2067</strain>
    </source>
</reference>
<dbReference type="Proteomes" id="UP000567099">
    <property type="component" value="Unassembled WGS sequence"/>
</dbReference>
<dbReference type="GO" id="GO:0050605">
    <property type="term" value="F:superoxide reductase activity"/>
    <property type="evidence" value="ECO:0007669"/>
    <property type="project" value="UniProtKB-EC"/>
</dbReference>
<proteinExistence type="inferred from homology"/>
<sequence length="118" mass="13615">MSCVSAQTLKEGTDFEKKHVPMIECKTSVKPDEIYEVKIHTAGVEHPMEDGHFIQFIELNVEEYPLLRVQLTQHSKPDVVVNIKAPNEEHKGRTIKLVATMFCNLHGLWKYEKEVIIE</sequence>
<reference evidence="9 12" key="3">
    <citation type="submission" date="2020-08" db="EMBL/GenBank/DDBJ databases">
        <title>Genomic Encyclopedia of Type Strains, Phase IV (KMG-V): Genome sequencing to study the core and pangenomes of soil and plant-associated prokaryotes.</title>
        <authorList>
            <person name="Whitman W."/>
        </authorList>
    </citation>
    <scope>NUCLEOTIDE SEQUENCE [LARGE SCALE GENOMIC DNA]</scope>
    <source>
        <strain evidence="8 11">C13</strain>
        <strain evidence="9 12">D1</strain>
    </source>
</reference>
<dbReference type="GeneID" id="36102772"/>
<keyword evidence="3" id="KW-0479">Metal-binding</keyword>
<keyword evidence="2" id="KW-0813">Transport</keyword>
<dbReference type="EMBL" id="JACHED010000001">
    <property type="protein sequence ID" value="MBB6496424.1"/>
    <property type="molecule type" value="Genomic_DNA"/>
</dbReference>
<keyword evidence="4" id="KW-0249">Electron transport</keyword>
<accession>A0A2L1CCL1</accession>
<dbReference type="GO" id="GO:0005506">
    <property type="term" value="F:iron ion binding"/>
    <property type="evidence" value="ECO:0007669"/>
    <property type="project" value="InterPro"/>
</dbReference>
<evidence type="ECO:0000256" key="2">
    <source>
        <dbReference type="ARBA" id="ARBA00022448"/>
    </source>
</evidence>
<evidence type="ECO:0000259" key="6">
    <source>
        <dbReference type="Pfam" id="PF01880"/>
    </source>
</evidence>
<evidence type="ECO:0000256" key="4">
    <source>
        <dbReference type="ARBA" id="ARBA00022982"/>
    </source>
</evidence>
<dbReference type="AlphaFoldDB" id="A0A2L1CCL1"/>
<dbReference type="Gene3D" id="2.60.40.730">
    <property type="entry name" value="SOR catalytic domain"/>
    <property type="match status" value="1"/>
</dbReference>
<dbReference type="InterPro" id="IPR036073">
    <property type="entry name" value="Desulfoferrodoxin_Fe-bd_dom_sf"/>
</dbReference>
<evidence type="ECO:0000256" key="5">
    <source>
        <dbReference type="ARBA" id="ARBA00023004"/>
    </source>
</evidence>
<evidence type="ECO:0000313" key="8">
    <source>
        <dbReference type="EMBL" id="MBA2863571.1"/>
    </source>
</evidence>
<dbReference type="InterPro" id="IPR002742">
    <property type="entry name" value="Desulfoferrodoxin_Fe-bd_dom"/>
</dbReference>
<dbReference type="NCBIfam" id="TIGR00332">
    <property type="entry name" value="neela_ferrous"/>
    <property type="match status" value="1"/>
</dbReference>
<dbReference type="Pfam" id="PF01880">
    <property type="entry name" value="Desulfoferrodox"/>
    <property type="match status" value="1"/>
</dbReference>
<evidence type="ECO:0000313" key="7">
    <source>
        <dbReference type="EMBL" id="AVB77059.1"/>
    </source>
</evidence>
<dbReference type="EMBL" id="CP026606">
    <property type="protein sequence ID" value="AVB77059.1"/>
    <property type="molecule type" value="Genomic_DNA"/>
</dbReference>
<gene>
    <name evidence="7" type="primary">dfx</name>
    <name evidence="8" type="ORF">HNP94_000571</name>
    <name evidence="9" type="ORF">HNP96_000445</name>
    <name evidence="7" type="ORF">MMJJ_16880</name>
</gene>
<evidence type="ECO:0000313" key="10">
    <source>
        <dbReference type="Proteomes" id="UP000239462"/>
    </source>
</evidence>
<dbReference type="Proteomes" id="UP000590564">
    <property type="component" value="Unassembled WGS sequence"/>
</dbReference>
<evidence type="ECO:0000256" key="3">
    <source>
        <dbReference type="ARBA" id="ARBA00022723"/>
    </source>
</evidence>
<name>A0A2L1CCL1_METMI</name>
<evidence type="ECO:0000313" key="12">
    <source>
        <dbReference type="Proteomes" id="UP000590564"/>
    </source>
</evidence>
<reference evidence="10" key="1">
    <citation type="journal article" date="2018" name="Genome Announc.">
        <title>Complete Genome Sequence of the Methanococcus maripaludis Type Strain JJ (DSM 2067), a Model for Selenoprotein Synthesis in Archaea.</title>
        <authorList>
            <person name="Poehlein A."/>
            <person name="Heym D."/>
            <person name="Quitzke V."/>
            <person name="Fersch J."/>
            <person name="Daniel R."/>
            <person name="Rother M."/>
        </authorList>
    </citation>
    <scope>NUCLEOTIDE SEQUENCE [LARGE SCALE GENOMIC DNA]</scope>
    <source>
        <strain evidence="10">DSM 2067</strain>
    </source>
</reference>
<dbReference type="EC" id="1.15.1.2" evidence="7 8"/>
<evidence type="ECO:0000313" key="9">
    <source>
        <dbReference type="EMBL" id="MBB6496424.1"/>
    </source>
</evidence>
<dbReference type="EMBL" id="JACDUO010000001">
    <property type="protein sequence ID" value="MBA2863571.1"/>
    <property type="molecule type" value="Genomic_DNA"/>
</dbReference>